<gene>
    <name evidence="1" type="ORF">E2C01_034728</name>
</gene>
<proteinExistence type="predicted"/>
<keyword evidence="2" id="KW-1185">Reference proteome</keyword>
<protein>
    <submittedName>
        <fullName evidence="1">Uncharacterized protein</fullName>
    </submittedName>
</protein>
<organism evidence="1 2">
    <name type="scientific">Portunus trituberculatus</name>
    <name type="common">Swimming crab</name>
    <name type="synonym">Neptunus trituberculatus</name>
    <dbReference type="NCBI Taxonomy" id="210409"/>
    <lineage>
        <taxon>Eukaryota</taxon>
        <taxon>Metazoa</taxon>
        <taxon>Ecdysozoa</taxon>
        <taxon>Arthropoda</taxon>
        <taxon>Crustacea</taxon>
        <taxon>Multicrustacea</taxon>
        <taxon>Malacostraca</taxon>
        <taxon>Eumalacostraca</taxon>
        <taxon>Eucarida</taxon>
        <taxon>Decapoda</taxon>
        <taxon>Pleocyemata</taxon>
        <taxon>Brachyura</taxon>
        <taxon>Eubrachyura</taxon>
        <taxon>Portunoidea</taxon>
        <taxon>Portunidae</taxon>
        <taxon>Portuninae</taxon>
        <taxon>Portunus</taxon>
    </lineage>
</organism>
<evidence type="ECO:0000313" key="2">
    <source>
        <dbReference type="Proteomes" id="UP000324222"/>
    </source>
</evidence>
<comment type="caution">
    <text evidence="1">The sequence shown here is derived from an EMBL/GenBank/DDBJ whole genome shotgun (WGS) entry which is preliminary data.</text>
</comment>
<evidence type="ECO:0000313" key="1">
    <source>
        <dbReference type="EMBL" id="MPC41143.1"/>
    </source>
</evidence>
<accession>A0A5B7F7S7</accession>
<dbReference type="Proteomes" id="UP000324222">
    <property type="component" value="Unassembled WGS sequence"/>
</dbReference>
<sequence>MARLMVKEPLTDPYYLILRGFNTRQGQNLSLQYHISISTMAFKDTFLVFSLLTVLDPEEKRK</sequence>
<dbReference type="AlphaFoldDB" id="A0A5B7F7S7"/>
<reference evidence="1 2" key="1">
    <citation type="submission" date="2019-05" db="EMBL/GenBank/DDBJ databases">
        <title>Another draft genome of Portunus trituberculatus and its Hox gene families provides insights of decapod evolution.</title>
        <authorList>
            <person name="Jeong J.-H."/>
            <person name="Song I."/>
            <person name="Kim S."/>
            <person name="Choi T."/>
            <person name="Kim D."/>
            <person name="Ryu S."/>
            <person name="Kim W."/>
        </authorList>
    </citation>
    <scope>NUCLEOTIDE SEQUENCE [LARGE SCALE GENOMIC DNA]</scope>
    <source>
        <tissue evidence="1">Muscle</tissue>
    </source>
</reference>
<dbReference type="EMBL" id="VSRR010004943">
    <property type="protein sequence ID" value="MPC41143.1"/>
    <property type="molecule type" value="Genomic_DNA"/>
</dbReference>
<name>A0A5B7F7S7_PORTR</name>